<feature type="transmembrane region" description="Helical" evidence="1">
    <location>
        <begin position="26"/>
        <end position="59"/>
    </location>
</feature>
<sequence>MTKISLDNVEQMRQDLLEDSQLDSNFVILTVGACLIATFGLVANSAAVIIGAMIVAPLMMPLRGAAFGALAGDPKLFREAAKSLAIATLFSTLVSWTIGRVIGLPDFGSEVLARTEPTLLDLGVAVTAGAISGFAKVRPKISDAFAGTAIAVALMPPICVVGLSLSQGLWSYSWGALLLYLTNLLGIILACMLVFIIAGYAKYNHALSWTLALASVLVIPLGISFFQLLRQAQLHYTIKTILLNRTITFGRMMELKQTDVDWSAKPPEVFLRVQSKKSVTPNQVRLVEEFLSQEMGRPFTLVFQVNQIQEVRAKDTVESPKP</sequence>
<dbReference type="InterPro" id="IPR005240">
    <property type="entry name" value="DUF389"/>
</dbReference>
<dbReference type="PROSITE" id="PS51257">
    <property type="entry name" value="PROKAR_LIPOPROTEIN"/>
    <property type="match status" value="1"/>
</dbReference>
<evidence type="ECO:0000313" key="3">
    <source>
        <dbReference type="Proteomes" id="UP001576780"/>
    </source>
</evidence>
<keyword evidence="1" id="KW-0812">Transmembrane</keyword>
<feature type="transmembrane region" description="Helical" evidence="1">
    <location>
        <begin position="80"/>
        <end position="99"/>
    </location>
</feature>
<name>A0ABV4WW98_9CYAN</name>
<evidence type="ECO:0000313" key="2">
    <source>
        <dbReference type="EMBL" id="MFB2839368.1"/>
    </source>
</evidence>
<feature type="transmembrane region" description="Helical" evidence="1">
    <location>
        <begin position="144"/>
        <end position="165"/>
    </location>
</feature>
<gene>
    <name evidence="2" type="ORF">ACE1CA_33175</name>
</gene>
<comment type="caution">
    <text evidence="2">The sequence shown here is derived from an EMBL/GenBank/DDBJ whole genome shotgun (WGS) entry which is preliminary data.</text>
</comment>
<dbReference type="EMBL" id="JBHFNT010000305">
    <property type="protein sequence ID" value="MFB2839368.1"/>
    <property type="molecule type" value="Genomic_DNA"/>
</dbReference>
<reference evidence="2 3" key="1">
    <citation type="submission" date="2024-09" db="EMBL/GenBank/DDBJ databases">
        <title>Floridaenema gen nov. (Aerosakkonemataceae, Aerosakkonematales ord. nov., Cyanobacteria) from benthic tropical and subtropical fresh waters, with the description of four new species.</title>
        <authorList>
            <person name="Moretto J.A."/>
            <person name="Berthold D.E."/>
            <person name="Lefler F.W."/>
            <person name="Huang I.-S."/>
            <person name="Laughinghouse H. IV."/>
        </authorList>
    </citation>
    <scope>NUCLEOTIDE SEQUENCE [LARGE SCALE GENOMIC DNA]</scope>
    <source>
        <strain evidence="2 3">BLCC-F167</strain>
    </source>
</reference>
<keyword evidence="1" id="KW-0472">Membrane</keyword>
<dbReference type="PANTHER" id="PTHR20992">
    <property type="entry name" value="AT15442P-RELATED"/>
    <property type="match status" value="1"/>
</dbReference>
<dbReference type="Proteomes" id="UP001576780">
    <property type="component" value="Unassembled WGS sequence"/>
</dbReference>
<accession>A0ABV4WW98</accession>
<keyword evidence="3" id="KW-1185">Reference proteome</keyword>
<evidence type="ECO:0000256" key="1">
    <source>
        <dbReference type="SAM" id="Phobius"/>
    </source>
</evidence>
<keyword evidence="1" id="KW-1133">Transmembrane helix</keyword>
<feature type="transmembrane region" description="Helical" evidence="1">
    <location>
        <begin position="177"/>
        <end position="200"/>
    </location>
</feature>
<dbReference type="Pfam" id="PF04087">
    <property type="entry name" value="DUF389"/>
    <property type="match status" value="1"/>
</dbReference>
<feature type="transmembrane region" description="Helical" evidence="1">
    <location>
        <begin position="207"/>
        <end position="229"/>
    </location>
</feature>
<dbReference type="RefSeq" id="WP_413281643.1">
    <property type="nucleotide sequence ID" value="NZ_JBHFNT010000305.1"/>
</dbReference>
<proteinExistence type="predicted"/>
<protein>
    <submittedName>
        <fullName evidence="2">DUF389 domain-containing protein</fullName>
    </submittedName>
</protein>
<dbReference type="PANTHER" id="PTHR20992:SF9">
    <property type="entry name" value="AT15442P-RELATED"/>
    <property type="match status" value="1"/>
</dbReference>
<organism evidence="2 3">
    <name type="scientific">Floridaenema evergladense BLCC-F167</name>
    <dbReference type="NCBI Taxonomy" id="3153639"/>
    <lineage>
        <taxon>Bacteria</taxon>
        <taxon>Bacillati</taxon>
        <taxon>Cyanobacteriota</taxon>
        <taxon>Cyanophyceae</taxon>
        <taxon>Oscillatoriophycideae</taxon>
        <taxon>Aerosakkonematales</taxon>
        <taxon>Aerosakkonemataceae</taxon>
        <taxon>Floridanema</taxon>
        <taxon>Floridanema evergladense</taxon>
    </lineage>
</organism>